<reference evidence="7 8" key="1">
    <citation type="journal article" date="2017" name="Int. J. Syst. Evol. Microbiol.">
        <title>Desulfovibrio senegalensis sp. nov., a mesophilic sulfate reducer isolated from marine sediment.</title>
        <authorList>
            <person name="Thioye A."/>
            <person name="Gam Z.B.A."/>
            <person name="Mbengue M."/>
            <person name="Cayol J.L."/>
            <person name="Joseph-Bartoli M."/>
            <person name="Toure-Kane C."/>
            <person name="Labat M."/>
        </authorList>
    </citation>
    <scope>NUCLEOTIDE SEQUENCE [LARGE SCALE GENOMIC DNA]</scope>
    <source>
        <strain evidence="7 8">DSM 101509</strain>
    </source>
</reference>
<evidence type="ECO:0000313" key="8">
    <source>
        <dbReference type="Proteomes" id="UP000438699"/>
    </source>
</evidence>
<gene>
    <name evidence="7" type="primary">cbiQ</name>
    <name evidence="7" type="ORF">F8A88_12070</name>
</gene>
<keyword evidence="3 6" id="KW-0812">Transmembrane</keyword>
<evidence type="ECO:0000256" key="2">
    <source>
        <dbReference type="ARBA" id="ARBA00022475"/>
    </source>
</evidence>
<dbReference type="InterPro" id="IPR012809">
    <property type="entry name" value="ECF_CbiQ"/>
</dbReference>
<feature type="transmembrane region" description="Helical" evidence="6">
    <location>
        <begin position="106"/>
        <end position="128"/>
    </location>
</feature>
<dbReference type="GO" id="GO:0006824">
    <property type="term" value="P:cobalt ion transport"/>
    <property type="evidence" value="ECO:0007669"/>
    <property type="project" value="InterPro"/>
</dbReference>
<protein>
    <submittedName>
        <fullName evidence="7">Cobalt ECF transporter T component CbiQ</fullName>
    </submittedName>
</protein>
<dbReference type="CDD" id="cd16914">
    <property type="entry name" value="EcfT"/>
    <property type="match status" value="1"/>
</dbReference>
<comment type="caution">
    <text evidence="7">The sequence shown here is derived from an EMBL/GenBank/DDBJ whole genome shotgun (WGS) entry which is preliminary data.</text>
</comment>
<keyword evidence="8" id="KW-1185">Reference proteome</keyword>
<dbReference type="PANTHER" id="PTHR34857:SF2">
    <property type="entry name" value="SLL0384 PROTEIN"/>
    <property type="match status" value="1"/>
</dbReference>
<name>A0A6N6N1A9_9BACT</name>
<evidence type="ECO:0000256" key="4">
    <source>
        <dbReference type="ARBA" id="ARBA00022989"/>
    </source>
</evidence>
<evidence type="ECO:0000313" key="7">
    <source>
        <dbReference type="EMBL" id="KAB1441162.1"/>
    </source>
</evidence>
<evidence type="ECO:0000256" key="3">
    <source>
        <dbReference type="ARBA" id="ARBA00022692"/>
    </source>
</evidence>
<proteinExistence type="predicted"/>
<dbReference type="InterPro" id="IPR051611">
    <property type="entry name" value="ECF_transporter_component"/>
</dbReference>
<keyword evidence="4 6" id="KW-1133">Transmembrane helix</keyword>
<evidence type="ECO:0000256" key="5">
    <source>
        <dbReference type="ARBA" id="ARBA00023136"/>
    </source>
</evidence>
<keyword evidence="2" id="KW-1003">Cell membrane</keyword>
<dbReference type="NCBIfam" id="TIGR02454">
    <property type="entry name" value="ECF_T_CbiQ"/>
    <property type="match status" value="1"/>
</dbReference>
<dbReference type="Pfam" id="PF02361">
    <property type="entry name" value="CbiQ"/>
    <property type="match status" value="1"/>
</dbReference>
<dbReference type="AlphaFoldDB" id="A0A6N6N1A9"/>
<keyword evidence="5 6" id="KW-0472">Membrane</keyword>
<accession>A0A6N6N1A9</accession>
<evidence type="ECO:0000256" key="1">
    <source>
        <dbReference type="ARBA" id="ARBA00004651"/>
    </source>
</evidence>
<feature type="transmembrane region" description="Helical" evidence="6">
    <location>
        <begin position="233"/>
        <end position="252"/>
    </location>
</feature>
<dbReference type="EMBL" id="WAIE01000005">
    <property type="protein sequence ID" value="KAB1441162.1"/>
    <property type="molecule type" value="Genomic_DNA"/>
</dbReference>
<organism evidence="7 8">
    <name type="scientific">Pseudodesulfovibrio senegalensis</name>
    <dbReference type="NCBI Taxonomy" id="1721087"/>
    <lineage>
        <taxon>Bacteria</taxon>
        <taxon>Pseudomonadati</taxon>
        <taxon>Thermodesulfobacteriota</taxon>
        <taxon>Desulfovibrionia</taxon>
        <taxon>Desulfovibrionales</taxon>
        <taxon>Desulfovibrionaceae</taxon>
    </lineage>
</organism>
<dbReference type="PANTHER" id="PTHR34857">
    <property type="entry name" value="SLL0384 PROTEIN"/>
    <property type="match status" value="1"/>
</dbReference>
<feature type="transmembrane region" description="Helical" evidence="6">
    <location>
        <begin position="68"/>
        <end position="86"/>
    </location>
</feature>
<dbReference type="GO" id="GO:0043190">
    <property type="term" value="C:ATP-binding cassette (ABC) transporter complex"/>
    <property type="evidence" value="ECO:0007669"/>
    <property type="project" value="InterPro"/>
</dbReference>
<dbReference type="OrthoDB" id="4533at2"/>
<dbReference type="InterPro" id="IPR003339">
    <property type="entry name" value="ABC/ECF_trnsptr_transmembrane"/>
</dbReference>
<sequence>MNSLSEPFASGNSIIHRTDPRIRIICAALLTVPIALVNTQLTVWCALVLACVLTLLALLDPIHVFRRLIVVNLFIAFLWVFLPFSTPGDAVFAVGPLTATQQGVRLALLLTFKSNAAVITLMALVGTIPMRDMGPAMQSLGIPAKLCHLLLFTYRYIFVIRQEYETMIRAMQARGFRPGTNTHTYRSYAWLVGMLLVRSWDRAERVNNAMLCRGFSGRLYTLSHHRITAADTLFALTCVLLGASLTALDLHLRGII</sequence>
<dbReference type="Proteomes" id="UP000438699">
    <property type="component" value="Unassembled WGS sequence"/>
</dbReference>
<feature type="transmembrane region" description="Helical" evidence="6">
    <location>
        <begin position="41"/>
        <end position="59"/>
    </location>
</feature>
<evidence type="ECO:0000256" key="6">
    <source>
        <dbReference type="SAM" id="Phobius"/>
    </source>
</evidence>
<comment type="subcellular location">
    <subcellularLocation>
        <location evidence="1">Cell membrane</location>
        <topology evidence="1">Multi-pass membrane protein</topology>
    </subcellularLocation>
</comment>
<dbReference type="RefSeq" id="WP_151151417.1">
    <property type="nucleotide sequence ID" value="NZ_WAIE01000005.1"/>
</dbReference>